<dbReference type="Gene3D" id="3.40.50.300">
    <property type="entry name" value="P-loop containing nucleotide triphosphate hydrolases"/>
    <property type="match status" value="1"/>
</dbReference>
<keyword evidence="4" id="KW-0238">DNA-binding</keyword>
<dbReference type="InterPro" id="IPR009057">
    <property type="entry name" value="Homeodomain-like_sf"/>
</dbReference>
<dbReference type="InterPro" id="IPR002078">
    <property type="entry name" value="Sigma_54_int"/>
</dbReference>
<accession>A0ABU0AFD6</accession>
<dbReference type="NCBIfam" id="TIGR00229">
    <property type="entry name" value="sensory_box"/>
    <property type="match status" value="1"/>
</dbReference>
<feature type="domain" description="Sigma-54 factor interaction" evidence="6">
    <location>
        <begin position="151"/>
        <end position="381"/>
    </location>
</feature>
<dbReference type="InterPro" id="IPR025944">
    <property type="entry name" value="Sigma_54_int_dom_CS"/>
</dbReference>
<dbReference type="Proteomes" id="UP001238088">
    <property type="component" value="Unassembled WGS sequence"/>
</dbReference>
<name>A0ABU0AFD6_9BACI</name>
<dbReference type="SUPFAM" id="SSF52540">
    <property type="entry name" value="P-loop containing nucleoside triphosphate hydrolases"/>
    <property type="match status" value="1"/>
</dbReference>
<dbReference type="CDD" id="cd00130">
    <property type="entry name" value="PAS"/>
    <property type="match status" value="1"/>
</dbReference>
<dbReference type="PRINTS" id="PR01590">
    <property type="entry name" value="HTHFIS"/>
</dbReference>
<dbReference type="CDD" id="cd00009">
    <property type="entry name" value="AAA"/>
    <property type="match status" value="1"/>
</dbReference>
<dbReference type="PROSITE" id="PS50045">
    <property type="entry name" value="SIGMA54_INTERACT_4"/>
    <property type="match status" value="1"/>
</dbReference>
<comment type="caution">
    <text evidence="8">The sequence shown here is derived from an EMBL/GenBank/DDBJ whole genome shotgun (WGS) entry which is preliminary data.</text>
</comment>
<dbReference type="PROSITE" id="PS00676">
    <property type="entry name" value="SIGMA54_INTERACT_2"/>
    <property type="match status" value="1"/>
</dbReference>
<dbReference type="EMBL" id="JAUSUB010000003">
    <property type="protein sequence ID" value="MDQ0269148.1"/>
    <property type="molecule type" value="Genomic_DNA"/>
</dbReference>
<evidence type="ECO:0000256" key="1">
    <source>
        <dbReference type="ARBA" id="ARBA00022741"/>
    </source>
</evidence>
<dbReference type="Gene3D" id="1.10.8.60">
    <property type="match status" value="1"/>
</dbReference>
<dbReference type="Pfam" id="PF00158">
    <property type="entry name" value="Sigma54_activat"/>
    <property type="match status" value="1"/>
</dbReference>
<keyword evidence="3" id="KW-0805">Transcription regulation</keyword>
<evidence type="ECO:0000256" key="2">
    <source>
        <dbReference type="ARBA" id="ARBA00022840"/>
    </source>
</evidence>
<protein>
    <submittedName>
        <fullName evidence="8">PAS domain S-box-containing protein</fullName>
    </submittedName>
</protein>
<dbReference type="InterPro" id="IPR000014">
    <property type="entry name" value="PAS"/>
</dbReference>
<evidence type="ECO:0000259" key="6">
    <source>
        <dbReference type="PROSITE" id="PS50045"/>
    </source>
</evidence>
<keyword evidence="5" id="KW-0804">Transcription</keyword>
<keyword evidence="2" id="KW-0067">ATP-binding</keyword>
<dbReference type="InterPro" id="IPR003593">
    <property type="entry name" value="AAA+_ATPase"/>
</dbReference>
<dbReference type="SMART" id="SM00091">
    <property type="entry name" value="PAS"/>
    <property type="match status" value="1"/>
</dbReference>
<dbReference type="Gene3D" id="1.10.10.60">
    <property type="entry name" value="Homeodomain-like"/>
    <property type="match status" value="1"/>
</dbReference>
<dbReference type="InterPro" id="IPR025662">
    <property type="entry name" value="Sigma_54_int_dom_ATP-bd_1"/>
</dbReference>
<dbReference type="InterPro" id="IPR025943">
    <property type="entry name" value="Sigma_54_int_dom_ATP-bd_2"/>
</dbReference>
<evidence type="ECO:0000256" key="3">
    <source>
        <dbReference type="ARBA" id="ARBA00023015"/>
    </source>
</evidence>
<evidence type="ECO:0000313" key="8">
    <source>
        <dbReference type="EMBL" id="MDQ0269148.1"/>
    </source>
</evidence>
<dbReference type="Pfam" id="PF13426">
    <property type="entry name" value="PAS_9"/>
    <property type="match status" value="1"/>
</dbReference>
<dbReference type="Pfam" id="PF25601">
    <property type="entry name" value="AAA_lid_14"/>
    <property type="match status" value="1"/>
</dbReference>
<dbReference type="InterPro" id="IPR002197">
    <property type="entry name" value="HTH_Fis"/>
</dbReference>
<dbReference type="RefSeq" id="WP_307472489.1">
    <property type="nucleotide sequence ID" value="NZ_JAUSUB010000003.1"/>
</dbReference>
<dbReference type="InterPro" id="IPR035965">
    <property type="entry name" value="PAS-like_dom_sf"/>
</dbReference>
<gene>
    <name evidence="8" type="ORF">J2S17_001018</name>
</gene>
<dbReference type="InterPro" id="IPR058031">
    <property type="entry name" value="AAA_lid_NorR"/>
</dbReference>
<dbReference type="PROSITE" id="PS00688">
    <property type="entry name" value="SIGMA54_INTERACT_3"/>
    <property type="match status" value="1"/>
</dbReference>
<dbReference type="Gene3D" id="3.30.450.20">
    <property type="entry name" value="PAS domain"/>
    <property type="match status" value="1"/>
</dbReference>
<evidence type="ECO:0000259" key="7">
    <source>
        <dbReference type="PROSITE" id="PS50112"/>
    </source>
</evidence>
<dbReference type="PANTHER" id="PTHR32071:SF57">
    <property type="entry name" value="C4-DICARBOXYLATE TRANSPORT TRANSCRIPTIONAL REGULATORY PROTEIN DCTD"/>
    <property type="match status" value="1"/>
</dbReference>
<dbReference type="PROSITE" id="PS50112">
    <property type="entry name" value="PAS"/>
    <property type="match status" value="1"/>
</dbReference>
<organism evidence="8 9">
    <name type="scientific">Cytobacillus purgationiresistens</name>
    <dbReference type="NCBI Taxonomy" id="863449"/>
    <lineage>
        <taxon>Bacteria</taxon>
        <taxon>Bacillati</taxon>
        <taxon>Bacillota</taxon>
        <taxon>Bacilli</taxon>
        <taxon>Bacillales</taxon>
        <taxon>Bacillaceae</taxon>
        <taxon>Cytobacillus</taxon>
    </lineage>
</organism>
<evidence type="ECO:0000256" key="5">
    <source>
        <dbReference type="ARBA" id="ARBA00023163"/>
    </source>
</evidence>
<dbReference type="PROSITE" id="PS00675">
    <property type="entry name" value="SIGMA54_INTERACT_1"/>
    <property type="match status" value="1"/>
</dbReference>
<dbReference type="SUPFAM" id="SSF55785">
    <property type="entry name" value="PYP-like sensor domain (PAS domain)"/>
    <property type="match status" value="1"/>
</dbReference>
<feature type="domain" description="PAS" evidence="7">
    <location>
        <begin position="9"/>
        <end position="64"/>
    </location>
</feature>
<proteinExistence type="predicted"/>
<dbReference type="Pfam" id="PF02954">
    <property type="entry name" value="HTH_8"/>
    <property type="match status" value="1"/>
</dbReference>
<keyword evidence="9" id="KW-1185">Reference proteome</keyword>
<keyword evidence="1" id="KW-0547">Nucleotide-binding</keyword>
<evidence type="ECO:0000256" key="4">
    <source>
        <dbReference type="ARBA" id="ARBA00023125"/>
    </source>
</evidence>
<sequence>MNLPSGKHALLYLQTLIETSSDGITIIDASGQVQYWNSHAERIYGIPFKKIKGNYINDFFKEEDLMLLQILKTKEPVFNVYHQPRPDKHVLISSSPILDEQHDQLIGAISIDHDITHIVKLNEKLTLTSAQLQKMKQSVQVMEYTGPFSDLKGKSPAIQKAKEFALKVASTEATVLIQGESGVGKELFSQGIHDGSLRSSEPFIPVNCGAIPEALFESEFFGYERGSFTGAHKEGKPGKIELAHKGSLFLDEIGILPLDMQAKLLRVLQEREVFRIGGSQAKKVDIRIIAATNSDLEDMVQKGLFREDLYYRLNVVTLKIPPLRDRNDDIPLLVQSFADEFSIKYKKQAVKLHTSAINMYTSYDWPGNIRELKNVVERMIIFNEQPTVHANNLSEIFPYIKDRRIPKEGLAHEKALFEKEKITDMLQQTHGNKSAAAKKLGISRVSLYKKLKEYHIEMDFT</sequence>
<dbReference type="SMART" id="SM00382">
    <property type="entry name" value="AAA"/>
    <property type="match status" value="1"/>
</dbReference>
<reference evidence="8 9" key="1">
    <citation type="submission" date="2023-07" db="EMBL/GenBank/DDBJ databases">
        <title>Genomic Encyclopedia of Type Strains, Phase IV (KMG-IV): sequencing the most valuable type-strain genomes for metagenomic binning, comparative biology and taxonomic classification.</title>
        <authorList>
            <person name="Goeker M."/>
        </authorList>
    </citation>
    <scope>NUCLEOTIDE SEQUENCE [LARGE SCALE GENOMIC DNA]</scope>
    <source>
        <strain evidence="8 9">DSM 23494</strain>
    </source>
</reference>
<dbReference type="SUPFAM" id="SSF46689">
    <property type="entry name" value="Homeodomain-like"/>
    <property type="match status" value="1"/>
</dbReference>
<evidence type="ECO:0000313" key="9">
    <source>
        <dbReference type="Proteomes" id="UP001238088"/>
    </source>
</evidence>
<dbReference type="PANTHER" id="PTHR32071">
    <property type="entry name" value="TRANSCRIPTIONAL REGULATORY PROTEIN"/>
    <property type="match status" value="1"/>
</dbReference>
<dbReference type="InterPro" id="IPR027417">
    <property type="entry name" value="P-loop_NTPase"/>
</dbReference>